<reference evidence="6" key="1">
    <citation type="journal article" date="2020" name="Stud. Mycol.">
        <title>101 Dothideomycetes genomes: a test case for predicting lifestyles and emergence of pathogens.</title>
        <authorList>
            <person name="Haridas S."/>
            <person name="Albert R."/>
            <person name="Binder M."/>
            <person name="Bloem J."/>
            <person name="Labutti K."/>
            <person name="Salamov A."/>
            <person name="Andreopoulos B."/>
            <person name="Baker S."/>
            <person name="Barry K."/>
            <person name="Bills G."/>
            <person name="Bluhm B."/>
            <person name="Cannon C."/>
            <person name="Castanera R."/>
            <person name="Culley D."/>
            <person name="Daum C."/>
            <person name="Ezra D."/>
            <person name="Gonzalez J."/>
            <person name="Henrissat B."/>
            <person name="Kuo A."/>
            <person name="Liang C."/>
            <person name="Lipzen A."/>
            <person name="Lutzoni F."/>
            <person name="Magnuson J."/>
            <person name="Mondo S."/>
            <person name="Nolan M."/>
            <person name="Ohm R."/>
            <person name="Pangilinan J."/>
            <person name="Park H.-J."/>
            <person name="Ramirez L."/>
            <person name="Alfaro M."/>
            <person name="Sun H."/>
            <person name="Tritt A."/>
            <person name="Yoshinaga Y."/>
            <person name="Zwiers L.-H."/>
            <person name="Turgeon B."/>
            <person name="Goodwin S."/>
            <person name="Spatafora J."/>
            <person name="Crous P."/>
            <person name="Grigoriev I."/>
        </authorList>
    </citation>
    <scope>NUCLEOTIDE SEQUENCE</scope>
    <source>
        <strain evidence="6">CBS 379.55</strain>
    </source>
</reference>
<dbReference type="SUPFAM" id="SSF144083">
    <property type="entry name" value="Magnesium transport protein CorA, transmembrane region"/>
    <property type="match status" value="1"/>
</dbReference>
<feature type="transmembrane region" description="Helical" evidence="5">
    <location>
        <begin position="485"/>
        <end position="504"/>
    </location>
</feature>
<dbReference type="GO" id="GO:0046873">
    <property type="term" value="F:metal ion transmembrane transporter activity"/>
    <property type="evidence" value="ECO:0007669"/>
    <property type="project" value="InterPro"/>
</dbReference>
<dbReference type="InterPro" id="IPR045863">
    <property type="entry name" value="CorA_TM1_TM2"/>
</dbReference>
<evidence type="ECO:0000256" key="4">
    <source>
        <dbReference type="ARBA" id="ARBA00023136"/>
    </source>
</evidence>
<keyword evidence="4 5" id="KW-0472">Membrane</keyword>
<evidence type="ECO:0000256" key="5">
    <source>
        <dbReference type="SAM" id="Phobius"/>
    </source>
</evidence>
<dbReference type="OrthoDB" id="426293at2759"/>
<evidence type="ECO:0000256" key="3">
    <source>
        <dbReference type="ARBA" id="ARBA00022989"/>
    </source>
</evidence>
<evidence type="ECO:0008006" key="8">
    <source>
        <dbReference type="Google" id="ProtNLM"/>
    </source>
</evidence>
<dbReference type="RefSeq" id="XP_033657260.1">
    <property type="nucleotide sequence ID" value="XM_033801447.1"/>
</dbReference>
<gene>
    <name evidence="6" type="ORF">EI97DRAFT_464920</name>
</gene>
<dbReference type="Proteomes" id="UP000800097">
    <property type="component" value="Unassembled WGS sequence"/>
</dbReference>
<comment type="subcellular location">
    <subcellularLocation>
        <location evidence="1">Membrane</location>
        <topology evidence="1">Multi-pass membrane protein</topology>
    </subcellularLocation>
</comment>
<keyword evidence="2 5" id="KW-0812">Transmembrane</keyword>
<organism evidence="6 7">
    <name type="scientific">Westerdykella ornata</name>
    <dbReference type="NCBI Taxonomy" id="318751"/>
    <lineage>
        <taxon>Eukaryota</taxon>
        <taxon>Fungi</taxon>
        <taxon>Dikarya</taxon>
        <taxon>Ascomycota</taxon>
        <taxon>Pezizomycotina</taxon>
        <taxon>Dothideomycetes</taxon>
        <taxon>Pleosporomycetidae</taxon>
        <taxon>Pleosporales</taxon>
        <taxon>Sporormiaceae</taxon>
        <taxon>Westerdykella</taxon>
    </lineage>
</organism>
<dbReference type="Pfam" id="PF01544">
    <property type="entry name" value="CorA"/>
    <property type="match status" value="1"/>
</dbReference>
<dbReference type="GeneID" id="54554622"/>
<evidence type="ECO:0000256" key="1">
    <source>
        <dbReference type="ARBA" id="ARBA00004141"/>
    </source>
</evidence>
<name>A0A6A6JSY7_WESOR</name>
<evidence type="ECO:0000313" key="6">
    <source>
        <dbReference type="EMBL" id="KAF2279721.1"/>
    </source>
</evidence>
<evidence type="ECO:0000313" key="7">
    <source>
        <dbReference type="Proteomes" id="UP000800097"/>
    </source>
</evidence>
<dbReference type="GO" id="GO:0016020">
    <property type="term" value="C:membrane"/>
    <property type="evidence" value="ECO:0007669"/>
    <property type="project" value="UniProtKB-SubCell"/>
</dbReference>
<dbReference type="InterPro" id="IPR002523">
    <property type="entry name" value="MgTranspt_CorA/ZnTranspt_ZntB"/>
</dbReference>
<dbReference type="Gene3D" id="1.20.58.340">
    <property type="entry name" value="Magnesium transport protein CorA, transmembrane region"/>
    <property type="match status" value="1"/>
</dbReference>
<feature type="transmembrane region" description="Helical" evidence="5">
    <location>
        <begin position="453"/>
        <end position="473"/>
    </location>
</feature>
<protein>
    <recommendedName>
        <fullName evidence="8">Cora-domain-containing protein</fullName>
    </recommendedName>
</protein>
<dbReference type="EMBL" id="ML986486">
    <property type="protein sequence ID" value="KAF2279721.1"/>
    <property type="molecule type" value="Genomic_DNA"/>
</dbReference>
<dbReference type="AlphaFoldDB" id="A0A6A6JSY7"/>
<sequence length="509" mass="57792">MALEYPPVLEIGDPPELCMKGFTEEDFRICLRGGLSGGFRFPSTLGLLGVLATAKPDTLESILSQELRNYPAGHGVPNRAWDVSHDGFIITDVGFLPESIWFQPESSISVGSSGLQGSGNTKTFGRLFEVRFMPPIVVLQLLAGLSRYFDIETLLHALSFRANTSGRVRIPWSPAMQVEREVQGKVWASFAMRYYYVRPFKPSVFLDQQYGRLHFNRNNLFICRGSSVITLYVEPDKTKPNQWRDPSKRPWIILLLSSVERWEFNDEVAWGSGERYIGENGAKAFVTTIQNELNGVRREMTNLSEQVAFIAVPTDAFLFDETYRNSLIFEDQQYSKSTTYFWALHTLRMINECITSLITSVEEYDFATLFHILGVTPGPGGELPTDNHRLTRDLQLITKELKKLAELKSLNNARQDEIRTLRDGLFNASTVREARDSVFHARTAVLQGRNIQLLTYMSMVFLPASFVTSFFGMENILNPNLGIKTFAIVFGTVCGFTYLCIFMSRRRSF</sequence>
<keyword evidence="7" id="KW-1185">Reference proteome</keyword>
<keyword evidence="3 5" id="KW-1133">Transmembrane helix</keyword>
<evidence type="ECO:0000256" key="2">
    <source>
        <dbReference type="ARBA" id="ARBA00022692"/>
    </source>
</evidence>
<proteinExistence type="predicted"/>
<accession>A0A6A6JSY7</accession>